<dbReference type="Pfam" id="PF06532">
    <property type="entry name" value="NrsF"/>
    <property type="match status" value="1"/>
</dbReference>
<feature type="transmembrane region" description="Helical" evidence="1">
    <location>
        <begin position="25"/>
        <end position="46"/>
    </location>
</feature>
<dbReference type="Proteomes" id="UP001234585">
    <property type="component" value="Plasmid unnamed1"/>
</dbReference>
<dbReference type="RefSeq" id="WP_306039192.1">
    <property type="nucleotide sequence ID" value="NZ_CP132303.1"/>
</dbReference>
<organism evidence="2 3">
    <name type="scientific">Shinella sumterensis</name>
    <dbReference type="NCBI Taxonomy" id="1967501"/>
    <lineage>
        <taxon>Bacteria</taxon>
        <taxon>Pseudomonadati</taxon>
        <taxon>Pseudomonadota</taxon>
        <taxon>Alphaproteobacteria</taxon>
        <taxon>Hyphomicrobiales</taxon>
        <taxon>Rhizobiaceae</taxon>
        <taxon>Shinella</taxon>
    </lineage>
</organism>
<keyword evidence="1" id="KW-1133">Transmembrane helix</keyword>
<dbReference type="InterPro" id="IPR009495">
    <property type="entry name" value="NrsF"/>
</dbReference>
<geneLocation type="plasmid" evidence="2 3">
    <name>unnamed1</name>
</geneLocation>
<evidence type="ECO:0000256" key="1">
    <source>
        <dbReference type="SAM" id="Phobius"/>
    </source>
</evidence>
<sequence>MKTDDLITLMAQDAPVRLRYSRGMALALGVGIVLSALLLTSTVGLRHNLASVVETPRVFFKIMVTVLLAVLAARLVSRIGRPGVATRLPALLLVVPVMAVSAAVFTELLALPVASWRANWLGGNALFCLFFVPLLSLAPLAALLFILRDGAPENPTSAGAAAGLAAGAIAAAIYAWHCPDDSPLFLATWYTIAIGAVTAVGALLGRRLLRW</sequence>
<protein>
    <submittedName>
        <fullName evidence="2">DUF1109 domain-containing protein</fullName>
    </submittedName>
</protein>
<feature type="transmembrane region" description="Helical" evidence="1">
    <location>
        <begin position="123"/>
        <end position="146"/>
    </location>
</feature>
<evidence type="ECO:0000313" key="2">
    <source>
        <dbReference type="EMBL" id="WLR99841.1"/>
    </source>
</evidence>
<keyword evidence="1" id="KW-0812">Transmembrane</keyword>
<dbReference type="AlphaFoldDB" id="A0AA50HA64"/>
<feature type="transmembrane region" description="Helical" evidence="1">
    <location>
        <begin position="183"/>
        <end position="205"/>
    </location>
</feature>
<gene>
    <name evidence="2" type="ORF">Q9313_24080</name>
</gene>
<dbReference type="EMBL" id="CP132303">
    <property type="protein sequence ID" value="WLR99841.1"/>
    <property type="molecule type" value="Genomic_DNA"/>
</dbReference>
<accession>A0AA50HA64</accession>
<feature type="transmembrane region" description="Helical" evidence="1">
    <location>
        <begin position="58"/>
        <end position="76"/>
    </location>
</feature>
<reference evidence="2 3" key="1">
    <citation type="submission" date="2023-08" db="EMBL/GenBank/DDBJ databases">
        <title>Pathogen: clinical or host-associated sample.</title>
        <authorList>
            <person name="Hergert J."/>
            <person name="Casey R."/>
            <person name="Wagner J."/>
            <person name="Young E.L."/>
            <person name="Oakeson K.F."/>
        </authorList>
    </citation>
    <scope>NUCLEOTIDE SEQUENCE [LARGE SCALE GENOMIC DNA]</scope>
    <source>
        <strain evidence="2 3">1760953</strain>
        <plasmid evidence="2 3">unnamed1</plasmid>
    </source>
</reference>
<evidence type="ECO:0000313" key="3">
    <source>
        <dbReference type="Proteomes" id="UP001234585"/>
    </source>
</evidence>
<keyword evidence="3" id="KW-1185">Reference proteome</keyword>
<proteinExistence type="predicted"/>
<feature type="transmembrane region" description="Helical" evidence="1">
    <location>
        <begin position="88"/>
        <end position="111"/>
    </location>
</feature>
<name>A0AA50HA64_9HYPH</name>
<keyword evidence="2" id="KW-0614">Plasmid</keyword>
<keyword evidence="1" id="KW-0472">Membrane</keyword>
<feature type="transmembrane region" description="Helical" evidence="1">
    <location>
        <begin position="158"/>
        <end position="177"/>
    </location>
</feature>